<sequence>MAIEVDYKGEKLNYISDFHGHKVLWITDPLQKDMEHMTFVGGYPNEYCIYLKDLLPEERNNIYKQVFENYVGKDNVADKYIPAPNKQGFFEYNGNWYIFSTDEKAYPDITGPFNDEDMIYALALLLHLGEKSEFKSRRFSDEAMEIYIHNHFRSIEEIDERLSAHTIPSTFDEKVLSYEMGAKDAILAKIAQLIVGAYNGEQKPHRIPKEREVAPPYYRWKHSPEGYSLLTSETEDFSSPTVLLTDAHINDFVEHVFLVLAGDTTVKWNEVYTSKAVLLALEKYFGMKVDLSNIGPEHETEGIFGTPKLPIRPTIWVDHNIQVDDYKRDILLREGFKCYKHDKETWGLEL</sequence>
<keyword evidence="1" id="KW-0614">Plasmid</keyword>
<evidence type="ECO:0000313" key="1">
    <source>
        <dbReference type="EMBL" id="AOZ97850.1"/>
    </source>
</evidence>
<name>A0A1D9P5K7_9FIRM</name>
<keyword evidence="2" id="KW-1185">Reference proteome</keyword>
<protein>
    <submittedName>
        <fullName evidence="1">Uncharacterized protein</fullName>
    </submittedName>
</protein>
<dbReference type="AlphaFoldDB" id="A0A1D9P5K7"/>
<accession>A0A1D9P5K7</accession>
<evidence type="ECO:0000313" key="2">
    <source>
        <dbReference type="Proteomes" id="UP000179284"/>
    </source>
</evidence>
<dbReference type="EMBL" id="CP017832">
    <property type="protein sequence ID" value="AOZ97850.1"/>
    <property type="molecule type" value="Genomic_DNA"/>
</dbReference>
<geneLocation type="plasmid" evidence="2">
    <name>pnp144</name>
</geneLocation>
<dbReference type="OrthoDB" id="2004584at2"/>
<organism evidence="1 2">
    <name type="scientific">Butyrivibrio hungatei</name>
    <dbReference type="NCBI Taxonomy" id="185008"/>
    <lineage>
        <taxon>Bacteria</taxon>
        <taxon>Bacillati</taxon>
        <taxon>Bacillota</taxon>
        <taxon>Clostridia</taxon>
        <taxon>Lachnospirales</taxon>
        <taxon>Lachnospiraceae</taxon>
        <taxon>Butyrivibrio</taxon>
    </lineage>
</organism>
<dbReference type="RefSeq" id="WP_071177609.1">
    <property type="nucleotide sequence ID" value="NZ_CP017832.1"/>
</dbReference>
<dbReference type="KEGG" id="bhu:bhn_II051"/>
<proteinExistence type="predicted"/>
<gene>
    <name evidence="1" type="ORF">bhn_II051</name>
</gene>
<reference evidence="2" key="1">
    <citation type="submission" date="2016-10" db="EMBL/GenBank/DDBJ databases">
        <title>The complete genome sequence of the rumen bacterium Butyrivibrio hungatei MB2003.</title>
        <authorList>
            <person name="Palevich N."/>
            <person name="Kelly W.J."/>
            <person name="Leahy S.C."/>
            <person name="Altermann E."/>
            <person name="Rakonjac J."/>
            <person name="Attwood G.T."/>
        </authorList>
    </citation>
    <scope>NUCLEOTIDE SEQUENCE [LARGE SCALE GENOMIC DNA]</scope>
    <source>
        <strain evidence="2">MB2003</strain>
        <plasmid evidence="2">Plasmid pnp144</plasmid>
    </source>
</reference>
<dbReference type="Proteomes" id="UP000179284">
    <property type="component" value="Plasmid pNP144"/>
</dbReference>